<accession>A0A3R9LN24</accession>
<dbReference type="EMBL" id="RJPX01000018">
    <property type="protein sequence ID" value="RSK04533.1"/>
    <property type="molecule type" value="Genomic_DNA"/>
</dbReference>
<protein>
    <submittedName>
        <fullName evidence="1">Uncharacterized protein</fullName>
    </submittedName>
</protein>
<name>A0A3R9LN24_STRMT</name>
<sequence>MIQFFFTFRNFALVEVDNRCYFYEGEKHARI</sequence>
<proteinExistence type="predicted"/>
<gene>
    <name evidence="1" type="ORF">D8787_06040</name>
</gene>
<comment type="caution">
    <text evidence="1">The sequence shown here is derived from an EMBL/GenBank/DDBJ whole genome shotgun (WGS) entry which is preliminary data.</text>
</comment>
<reference evidence="1 2" key="1">
    <citation type="submission" date="2018-11" db="EMBL/GenBank/DDBJ databases">
        <title>Species Designations Belie Phenotypic and Genotypic Heterogeneity in Oral Streptococci.</title>
        <authorList>
            <person name="Velsko I."/>
        </authorList>
    </citation>
    <scope>NUCLEOTIDE SEQUENCE [LARGE SCALE GENOMIC DNA]</scope>
    <source>
        <strain evidence="1 2">BCC17</strain>
    </source>
</reference>
<evidence type="ECO:0000313" key="1">
    <source>
        <dbReference type="EMBL" id="RSK04533.1"/>
    </source>
</evidence>
<dbReference type="AlphaFoldDB" id="A0A3R9LN24"/>
<organism evidence="1 2">
    <name type="scientific">Streptococcus mitis</name>
    <dbReference type="NCBI Taxonomy" id="28037"/>
    <lineage>
        <taxon>Bacteria</taxon>
        <taxon>Bacillati</taxon>
        <taxon>Bacillota</taxon>
        <taxon>Bacilli</taxon>
        <taxon>Lactobacillales</taxon>
        <taxon>Streptococcaceae</taxon>
        <taxon>Streptococcus</taxon>
        <taxon>Streptococcus mitis group</taxon>
    </lineage>
</organism>
<evidence type="ECO:0000313" key="2">
    <source>
        <dbReference type="Proteomes" id="UP000277819"/>
    </source>
</evidence>
<dbReference type="Proteomes" id="UP000277819">
    <property type="component" value="Unassembled WGS sequence"/>
</dbReference>